<keyword evidence="4" id="KW-0325">Glycoprotein</keyword>
<dbReference type="InterPro" id="IPR056861">
    <property type="entry name" value="HMCN1-like_VWA"/>
</dbReference>
<dbReference type="Gene3D" id="3.40.50.410">
    <property type="entry name" value="von Willebrand factor, type A domain"/>
    <property type="match status" value="1"/>
</dbReference>
<feature type="domain" description="VWA7 N-terminal" evidence="7">
    <location>
        <begin position="44"/>
        <end position="253"/>
    </location>
</feature>
<dbReference type="GO" id="GO:0005576">
    <property type="term" value="C:extracellular region"/>
    <property type="evidence" value="ECO:0007669"/>
    <property type="project" value="UniProtKB-SubCell"/>
</dbReference>
<comment type="caution">
    <text evidence="8">The sequence shown here is derived from an EMBL/GenBank/DDBJ whole genome shotgun (WGS) entry which is preliminary data.</text>
</comment>
<accession>A0A8J7L8B6</accession>
<dbReference type="AlphaFoldDB" id="A0A8J7L8B6"/>
<dbReference type="InterPro" id="IPR056475">
    <property type="entry name" value="GBD_Hemicentin/VWA7"/>
</dbReference>
<keyword evidence="3" id="KW-0732">Signal</keyword>
<evidence type="ECO:0000256" key="1">
    <source>
        <dbReference type="ARBA" id="ARBA00004613"/>
    </source>
</evidence>
<evidence type="ECO:0000313" key="8">
    <source>
        <dbReference type="EMBL" id="MBH8563198.1"/>
    </source>
</evidence>
<dbReference type="InterPro" id="IPR036465">
    <property type="entry name" value="vWFA_dom_sf"/>
</dbReference>
<dbReference type="InterPro" id="IPR056862">
    <property type="entry name" value="VWA7_N"/>
</dbReference>
<proteinExistence type="predicted"/>
<organism evidence="8 9">
    <name type="scientific">Amazonocrinis nigriterrae CENA67</name>
    <dbReference type="NCBI Taxonomy" id="2794033"/>
    <lineage>
        <taxon>Bacteria</taxon>
        <taxon>Bacillati</taxon>
        <taxon>Cyanobacteriota</taxon>
        <taxon>Cyanophyceae</taxon>
        <taxon>Nostocales</taxon>
        <taxon>Nostocaceae</taxon>
        <taxon>Amazonocrinis</taxon>
        <taxon>Amazonocrinis nigriterrae</taxon>
    </lineage>
</organism>
<evidence type="ECO:0008006" key="10">
    <source>
        <dbReference type="Google" id="ProtNLM"/>
    </source>
</evidence>
<evidence type="ECO:0000259" key="5">
    <source>
        <dbReference type="Pfam" id="PF23560"/>
    </source>
</evidence>
<feature type="domain" description="Hemicentin-1-like von Willebrand factor A" evidence="6">
    <location>
        <begin position="271"/>
        <end position="424"/>
    </location>
</feature>
<keyword evidence="2" id="KW-0964">Secreted</keyword>
<dbReference type="InterPro" id="IPR052577">
    <property type="entry name" value="VWA7"/>
</dbReference>
<dbReference type="PANTHER" id="PTHR14905:SF7">
    <property type="entry name" value="VON WILLEBRAND FACTOR A DOMAIN-CONTAINING PROTEIN 7"/>
    <property type="match status" value="1"/>
</dbReference>
<evidence type="ECO:0000313" key="9">
    <source>
        <dbReference type="Proteomes" id="UP000632766"/>
    </source>
</evidence>
<evidence type="ECO:0000259" key="7">
    <source>
        <dbReference type="Pfam" id="PF25107"/>
    </source>
</evidence>
<sequence>MVDNFRKLVGAFLLVETGLILFSGKPAIAFKLTRDGHLGITSDAVKPISVTIDSKTLQFSDKALDQIIKANKATDSFIFPNNQAKAEFHFDDESFLAATTRILDLKQEVIDNITKAQPDGSAARQALGGALHTIQDFYAHSNWVELGNTGIDTRLGRSTFAGLPLTTPTSPAGDPSTLLPGLTDLTSGYFVSGGITRLPCAAPAGKTNHGGIPIACPEGLNKDDRSRPGFPQARDLAVQASSDFIDQILQTPGVKNEFKPVQALMGLTGTLGFVIDTTGSMGSVIGQVKNQVTKAVDKVKDKTEVPEYLLETFNDPDVGTPFVTQDPKTLVAAVNSLGVGGGGDCPELSMTGTLRAVEASLPNSNLFVFTDASSKDGDLSSQVAAKAGEKNTKVNFLLNGSCSPIDPAYVEVAQQTGGQLFSVDTFEISSAFDLIEPYLSSNLTSVLSANGTLNEESKSFDVPIDSTVSSSSISVSTSADISLVRPDGTEVQPGDTDVTVTTLSTGRIFTINSPKPGIWKLKLQGSGEFSVSAQVDSPIQLDSFQFVKREIESVHGGLFPTTQEPIANSEFLGLAKLFGSFNTANFKLISETGDTIQLIDLLGGDPEATDSEFVGKFKIPTTPFKIAVDGLDQNNQPYQRVLPRIFIAAPQTVPESSSTLGLFIFGAIGVAKLQVELKRHLCQK</sequence>
<dbReference type="RefSeq" id="WP_198125088.1">
    <property type="nucleotide sequence ID" value="NZ_JAECZC010000021.1"/>
</dbReference>
<dbReference type="Pfam" id="PF25106">
    <property type="entry name" value="VWA_4"/>
    <property type="match status" value="1"/>
</dbReference>
<evidence type="ECO:0000259" key="6">
    <source>
        <dbReference type="Pfam" id="PF25106"/>
    </source>
</evidence>
<dbReference type="Pfam" id="PF23560">
    <property type="entry name" value="GBD_Hemicentin"/>
    <property type="match status" value="1"/>
</dbReference>
<dbReference type="PANTHER" id="PTHR14905">
    <property type="entry name" value="NG37"/>
    <property type="match status" value="1"/>
</dbReference>
<gene>
    <name evidence="8" type="ORF">I8748_13555</name>
</gene>
<reference evidence="8 9" key="1">
    <citation type="journal article" date="2021" name="Int. J. Syst. Evol. Microbiol.">
        <title>Amazonocrinis nigriterrae gen. nov., sp. nov., Atlanticothrix silvestris gen. nov., sp. nov. and Dendronalium phyllosphericum gen. nov., sp. nov., nostocacean cyanobacteria from Brazilian environments.</title>
        <authorList>
            <person name="Alvarenga D.O."/>
            <person name="Andreote A.P.D."/>
            <person name="Branco L.H.Z."/>
            <person name="Delbaje E."/>
            <person name="Cruz R.B."/>
            <person name="Varani A.M."/>
            <person name="Fiore M.F."/>
        </authorList>
    </citation>
    <scope>NUCLEOTIDE SEQUENCE [LARGE SCALE GENOMIC DNA]</scope>
    <source>
        <strain evidence="8 9">CENA67</strain>
    </source>
</reference>
<feature type="domain" description="Hemicentin/VWA7 galactose-binding" evidence="5">
    <location>
        <begin position="454"/>
        <end position="534"/>
    </location>
</feature>
<keyword evidence="9" id="KW-1185">Reference proteome</keyword>
<dbReference type="SUPFAM" id="SSF53300">
    <property type="entry name" value="vWA-like"/>
    <property type="match status" value="1"/>
</dbReference>
<dbReference type="EMBL" id="JAECZC010000021">
    <property type="protein sequence ID" value="MBH8563198.1"/>
    <property type="molecule type" value="Genomic_DNA"/>
</dbReference>
<dbReference type="Pfam" id="PF25107">
    <property type="entry name" value="VWA7_N"/>
    <property type="match status" value="1"/>
</dbReference>
<evidence type="ECO:0000256" key="3">
    <source>
        <dbReference type="ARBA" id="ARBA00022729"/>
    </source>
</evidence>
<evidence type="ECO:0000256" key="2">
    <source>
        <dbReference type="ARBA" id="ARBA00022525"/>
    </source>
</evidence>
<dbReference type="Proteomes" id="UP000632766">
    <property type="component" value="Unassembled WGS sequence"/>
</dbReference>
<evidence type="ECO:0000256" key="4">
    <source>
        <dbReference type="ARBA" id="ARBA00023180"/>
    </source>
</evidence>
<name>A0A8J7L8B6_9NOST</name>
<protein>
    <recommendedName>
        <fullName evidence="10">VWFA domain-containing protein</fullName>
    </recommendedName>
</protein>
<comment type="subcellular location">
    <subcellularLocation>
        <location evidence="1">Secreted</location>
    </subcellularLocation>
</comment>